<organism evidence="1 2">
    <name type="scientific">Cymbomonas tetramitiformis</name>
    <dbReference type="NCBI Taxonomy" id="36881"/>
    <lineage>
        <taxon>Eukaryota</taxon>
        <taxon>Viridiplantae</taxon>
        <taxon>Chlorophyta</taxon>
        <taxon>Pyramimonadophyceae</taxon>
        <taxon>Pyramimonadales</taxon>
        <taxon>Pyramimonadaceae</taxon>
        <taxon>Cymbomonas</taxon>
    </lineage>
</organism>
<evidence type="ECO:0000313" key="1">
    <source>
        <dbReference type="EMBL" id="KAK3259178.1"/>
    </source>
</evidence>
<accession>A0AAE0FGB5</accession>
<reference evidence="1 2" key="1">
    <citation type="journal article" date="2015" name="Genome Biol. Evol.">
        <title>Comparative Genomics of a Bacterivorous Green Alga Reveals Evolutionary Causalities and Consequences of Phago-Mixotrophic Mode of Nutrition.</title>
        <authorList>
            <person name="Burns J.A."/>
            <person name="Paasch A."/>
            <person name="Narechania A."/>
            <person name="Kim E."/>
        </authorList>
    </citation>
    <scope>NUCLEOTIDE SEQUENCE [LARGE SCALE GENOMIC DNA]</scope>
    <source>
        <strain evidence="1 2">PLY_AMNH</strain>
    </source>
</reference>
<name>A0AAE0FGB5_9CHLO</name>
<dbReference type="AlphaFoldDB" id="A0AAE0FGB5"/>
<dbReference type="Proteomes" id="UP001190700">
    <property type="component" value="Unassembled WGS sequence"/>
</dbReference>
<evidence type="ECO:0000313" key="2">
    <source>
        <dbReference type="Proteomes" id="UP001190700"/>
    </source>
</evidence>
<proteinExistence type="predicted"/>
<comment type="caution">
    <text evidence="1">The sequence shown here is derived from an EMBL/GenBank/DDBJ whole genome shotgun (WGS) entry which is preliminary data.</text>
</comment>
<protein>
    <submittedName>
        <fullName evidence="1">Uncharacterized protein</fullName>
    </submittedName>
</protein>
<keyword evidence="2" id="KW-1185">Reference proteome</keyword>
<gene>
    <name evidence="1" type="ORF">CYMTET_31838</name>
</gene>
<dbReference type="EMBL" id="LGRX02018953">
    <property type="protein sequence ID" value="KAK3259178.1"/>
    <property type="molecule type" value="Genomic_DNA"/>
</dbReference>
<sequence>MRNENARRQPRTRRSEANAHLEVPNASSRTFGKTDMAFWHTSPTLEEASLAPDIRFQVRSEVDDGVIVCCGRRKQTSVEQLRRNDVVDVLVAPTDALSSDSDTETAQGSPSYEMWDSVRYLVMNVTSSSALLSDYVMRRL</sequence>